<dbReference type="InterPro" id="IPR041726">
    <property type="entry name" value="ACAD10_11_N"/>
</dbReference>
<dbReference type="PANTHER" id="PTHR21310">
    <property type="entry name" value="AMINOGLYCOSIDE PHOSPHOTRANSFERASE-RELATED-RELATED"/>
    <property type="match status" value="1"/>
</dbReference>
<comment type="caution">
    <text evidence="2">The sequence shown here is derived from an EMBL/GenBank/DDBJ whole genome shotgun (WGS) entry which is preliminary data.</text>
</comment>
<evidence type="ECO:0000313" key="3">
    <source>
        <dbReference type="Proteomes" id="UP000305238"/>
    </source>
</evidence>
<name>A0A5S4HDX9_9ACTN</name>
<dbReference type="AlphaFoldDB" id="A0A5S4HDX9"/>
<reference evidence="2 3" key="1">
    <citation type="submission" date="2019-05" db="EMBL/GenBank/DDBJ databases">
        <title>Draft genome sequence of Actinomadura geliboluensis A8036.</title>
        <authorList>
            <person name="Saricaoglu S."/>
            <person name="Isik K."/>
        </authorList>
    </citation>
    <scope>NUCLEOTIDE SEQUENCE [LARGE SCALE GENOMIC DNA]</scope>
    <source>
        <strain evidence="2 3">A8036</strain>
    </source>
</reference>
<keyword evidence="2" id="KW-0808">Transferase</keyword>
<accession>A0A5S4HDX9</accession>
<dbReference type="CDD" id="cd05154">
    <property type="entry name" value="ACAD10_11_N-like"/>
    <property type="match status" value="1"/>
</dbReference>
<dbReference type="Proteomes" id="UP000305238">
    <property type="component" value="Unassembled WGS sequence"/>
</dbReference>
<dbReference type="PANTHER" id="PTHR21310:SF40">
    <property type="entry name" value="AMINOGLYCOSIDE PHOSPHOTRANSFERASE DOMAIN-CONTAINING PROTEIN-RELATED"/>
    <property type="match status" value="1"/>
</dbReference>
<dbReference type="OrthoDB" id="3806873at2"/>
<keyword evidence="3" id="KW-1185">Reference proteome</keyword>
<dbReference type="EMBL" id="VCKZ01000134">
    <property type="protein sequence ID" value="TMR37110.1"/>
    <property type="molecule type" value="Genomic_DNA"/>
</dbReference>
<dbReference type="Gene3D" id="3.90.1200.10">
    <property type="match status" value="1"/>
</dbReference>
<evidence type="ECO:0000313" key="2">
    <source>
        <dbReference type="EMBL" id="TMR37110.1"/>
    </source>
</evidence>
<dbReference type="InterPro" id="IPR051678">
    <property type="entry name" value="AGP_Transferase"/>
</dbReference>
<protein>
    <submittedName>
        <fullName evidence="2">Phosphotransferase family protein</fullName>
    </submittedName>
</protein>
<dbReference type="InterPro" id="IPR002575">
    <property type="entry name" value="Aminoglycoside_PTrfase"/>
</dbReference>
<dbReference type="GO" id="GO:0016740">
    <property type="term" value="F:transferase activity"/>
    <property type="evidence" value="ECO:0007669"/>
    <property type="project" value="UniProtKB-KW"/>
</dbReference>
<dbReference type="Gene3D" id="3.30.200.20">
    <property type="entry name" value="Phosphorylase Kinase, domain 1"/>
    <property type="match status" value="1"/>
</dbReference>
<gene>
    <name evidence="2" type="ORF">ETD96_19275</name>
</gene>
<dbReference type="InterPro" id="IPR011009">
    <property type="entry name" value="Kinase-like_dom_sf"/>
</dbReference>
<dbReference type="SUPFAM" id="SSF56112">
    <property type="entry name" value="Protein kinase-like (PK-like)"/>
    <property type="match status" value="1"/>
</dbReference>
<proteinExistence type="predicted"/>
<organism evidence="2 3">
    <name type="scientific">Actinomadura geliboluensis</name>
    <dbReference type="NCBI Taxonomy" id="882440"/>
    <lineage>
        <taxon>Bacteria</taxon>
        <taxon>Bacillati</taxon>
        <taxon>Actinomycetota</taxon>
        <taxon>Actinomycetes</taxon>
        <taxon>Streptosporangiales</taxon>
        <taxon>Thermomonosporaceae</taxon>
        <taxon>Actinomadura</taxon>
    </lineage>
</organism>
<dbReference type="Pfam" id="PF01636">
    <property type="entry name" value="APH"/>
    <property type="match status" value="1"/>
</dbReference>
<sequence>MGTGAPPGIDAGALTGWFGEALGVPGPLAFTLIAGGRSNLTYRVDAPDGRAFALRRPPTGDLLPTAHDMEREWRIVTALGRSAVPVPRTRGLCADPAVTGAPFYVMDFVDGTVLDSDAAAAGLPPDARDRFSRQCAEVLAAIHEVAPADAGLTVRPGAEPYVTRQLRRWTAQVERVAARTGGDDPAARDLAEVRGLLAARTPPQRWTGVAHGDFRPGNMIVRPDGTVAAVLDWELCTTGDVLADLGWLTAWWHTGDTVGWGPSRLPGFLDRDALARCYAETTGRDVSDLPFFEAFALWRLGCIGHGVHDRYRGGAMDAPAEPLEALERRPRDLAAIARDILLGRA</sequence>
<evidence type="ECO:0000259" key="1">
    <source>
        <dbReference type="Pfam" id="PF01636"/>
    </source>
</evidence>
<dbReference type="RefSeq" id="WP_138637860.1">
    <property type="nucleotide sequence ID" value="NZ_VCKZ01000134.1"/>
</dbReference>
<feature type="domain" description="Aminoglycoside phosphotransferase" evidence="1">
    <location>
        <begin position="31"/>
        <end position="265"/>
    </location>
</feature>